<accession>A0AAF3EMR1</accession>
<keyword evidence="1" id="KW-0472">Membrane</keyword>
<protein>
    <submittedName>
        <fullName evidence="3">Uncharacterized protein</fullName>
    </submittedName>
</protein>
<evidence type="ECO:0000256" key="1">
    <source>
        <dbReference type="SAM" id="Phobius"/>
    </source>
</evidence>
<proteinExistence type="predicted"/>
<keyword evidence="1" id="KW-1133">Transmembrane helix</keyword>
<feature type="transmembrane region" description="Helical" evidence="1">
    <location>
        <begin position="32"/>
        <end position="58"/>
    </location>
</feature>
<sequence>MLANSFVTILVTIGGQTILTIVYLFFYANVIMLLQVVLILNQYLLLYFVLSLLSALFLRKRLEKPRRGKTITVATIGSTTQTNLCQ</sequence>
<keyword evidence="2" id="KW-1185">Reference proteome</keyword>
<reference evidence="3" key="1">
    <citation type="submission" date="2024-02" db="UniProtKB">
        <authorList>
            <consortium name="WormBaseParasite"/>
        </authorList>
    </citation>
    <scope>IDENTIFICATION</scope>
</reference>
<evidence type="ECO:0000313" key="2">
    <source>
        <dbReference type="Proteomes" id="UP000887575"/>
    </source>
</evidence>
<keyword evidence="1" id="KW-0812">Transmembrane</keyword>
<dbReference type="WBParaSite" id="MBELARI_LOCUS15328">
    <property type="protein sequence ID" value="MBELARI_LOCUS15328"/>
    <property type="gene ID" value="MBELARI_LOCUS15328"/>
</dbReference>
<dbReference type="Proteomes" id="UP000887575">
    <property type="component" value="Unassembled WGS sequence"/>
</dbReference>
<name>A0AAF3EMR1_9BILA</name>
<feature type="transmembrane region" description="Helical" evidence="1">
    <location>
        <begin position="7"/>
        <end position="26"/>
    </location>
</feature>
<organism evidence="2 3">
    <name type="scientific">Mesorhabditis belari</name>
    <dbReference type="NCBI Taxonomy" id="2138241"/>
    <lineage>
        <taxon>Eukaryota</taxon>
        <taxon>Metazoa</taxon>
        <taxon>Ecdysozoa</taxon>
        <taxon>Nematoda</taxon>
        <taxon>Chromadorea</taxon>
        <taxon>Rhabditida</taxon>
        <taxon>Rhabditina</taxon>
        <taxon>Rhabditomorpha</taxon>
        <taxon>Rhabditoidea</taxon>
        <taxon>Rhabditidae</taxon>
        <taxon>Mesorhabditinae</taxon>
        <taxon>Mesorhabditis</taxon>
    </lineage>
</organism>
<evidence type="ECO:0000313" key="3">
    <source>
        <dbReference type="WBParaSite" id="MBELARI_LOCUS15328"/>
    </source>
</evidence>
<dbReference type="AlphaFoldDB" id="A0AAF3EMR1"/>